<dbReference type="Gene3D" id="1.20.1050.10">
    <property type="match status" value="1"/>
</dbReference>
<reference evidence="6 7" key="1">
    <citation type="journal article" date="2015" name="Genome Biol. Evol.">
        <title>Phylogenomic analyses indicate that early fungi evolved digesting cell walls of algal ancestors of land plants.</title>
        <authorList>
            <person name="Chang Y."/>
            <person name="Wang S."/>
            <person name="Sekimoto S."/>
            <person name="Aerts A.L."/>
            <person name="Choi C."/>
            <person name="Clum A."/>
            <person name="LaButti K.M."/>
            <person name="Lindquist E.A."/>
            <person name="Yee Ngan C."/>
            <person name="Ohm R.A."/>
            <person name="Salamov A.A."/>
            <person name="Grigoriev I.V."/>
            <person name="Spatafora J.W."/>
            <person name="Berbee M.L."/>
        </authorList>
    </citation>
    <scope>NUCLEOTIDE SEQUENCE [LARGE SCALE GENOMIC DNA]</scope>
    <source>
        <strain evidence="6 7">JEL478</strain>
    </source>
</reference>
<dbReference type="InterPro" id="IPR050931">
    <property type="entry name" value="Mito_Protein_Transport_Metaxin"/>
</dbReference>
<proteinExistence type="inferred from homology"/>
<evidence type="ECO:0000256" key="1">
    <source>
        <dbReference type="ARBA" id="ARBA00006475"/>
    </source>
</evidence>
<protein>
    <recommendedName>
        <fullName evidence="8">Thioredoxin-like fold domain-containing protein</fullName>
    </recommendedName>
</protein>
<dbReference type="SFLD" id="SFLDS00019">
    <property type="entry name" value="Glutathione_Transferase_(cytos"/>
    <property type="match status" value="1"/>
</dbReference>
<sequence length="319" mass="35404">MSGYLTSLGIPSSPTLLDYVGAALFLGIPAVAIFEGVYGDITKEREQRDAEARRKKFPADTIILHQFPRPDNLPSSSIFCLKAETLLLFSNAVYENDLTPSTRGFPKGKLPAFSYNGKLFQDSQIGYSALVRGAFVKDVEEGLDEEVRARSAAFRALIEEQAWRVLLHERWLENRHKTVDSLLDKVPALIRSLVAWAIQNGVSQELHVTGISRHTPAERDAHLLPNLLDALSAQLGHHMWLLGTEEPTSADASLFAFLANAIYYKEGSPKVAAGIAERENLHNYFRRIREIHWSQWDATDPPEAHLAHLARGGVGAKSA</sequence>
<accession>A0A139B0S1</accession>
<dbReference type="SUPFAM" id="SSF47616">
    <property type="entry name" value="GST C-terminal domain-like"/>
    <property type="match status" value="1"/>
</dbReference>
<evidence type="ECO:0000259" key="3">
    <source>
        <dbReference type="Pfam" id="PF17171"/>
    </source>
</evidence>
<organism evidence="6 7">
    <name type="scientific">Gonapodya prolifera (strain JEL478)</name>
    <name type="common">Monoblepharis prolifera</name>
    <dbReference type="NCBI Taxonomy" id="1344416"/>
    <lineage>
        <taxon>Eukaryota</taxon>
        <taxon>Fungi</taxon>
        <taxon>Fungi incertae sedis</taxon>
        <taxon>Chytridiomycota</taxon>
        <taxon>Chytridiomycota incertae sedis</taxon>
        <taxon>Monoblepharidomycetes</taxon>
        <taxon>Monoblepharidales</taxon>
        <taxon>Gonapodyaceae</taxon>
        <taxon>Gonapodya</taxon>
    </lineage>
</organism>
<keyword evidence="2" id="KW-0812">Transmembrane</keyword>
<comment type="similarity">
    <text evidence="1">Belongs to the FAX family.</text>
</comment>
<dbReference type="Pfam" id="PF17171">
    <property type="entry name" value="GST_C_6"/>
    <property type="match status" value="1"/>
</dbReference>
<dbReference type="AlphaFoldDB" id="A0A139B0S1"/>
<dbReference type="OrthoDB" id="198787at2759"/>
<dbReference type="EMBL" id="KQ965764">
    <property type="protein sequence ID" value="KXS15049.1"/>
    <property type="molecule type" value="Genomic_DNA"/>
</dbReference>
<evidence type="ECO:0000313" key="7">
    <source>
        <dbReference type="Proteomes" id="UP000070544"/>
    </source>
</evidence>
<feature type="domain" description="Metaxin glutathione S-transferase" evidence="3">
    <location>
        <begin position="228"/>
        <end position="288"/>
    </location>
</feature>
<dbReference type="Proteomes" id="UP000070544">
    <property type="component" value="Unassembled WGS sequence"/>
</dbReference>
<evidence type="ECO:0000256" key="2">
    <source>
        <dbReference type="SAM" id="Phobius"/>
    </source>
</evidence>
<dbReference type="CDD" id="cd03193">
    <property type="entry name" value="GST_C_Metaxin"/>
    <property type="match status" value="1"/>
</dbReference>
<evidence type="ECO:0000313" key="6">
    <source>
        <dbReference type="EMBL" id="KXS22591.1"/>
    </source>
</evidence>
<keyword evidence="2" id="KW-1133">Transmembrane helix</keyword>
<evidence type="ECO:0000313" key="5">
    <source>
        <dbReference type="EMBL" id="KXS15049.1"/>
    </source>
</evidence>
<evidence type="ECO:0008006" key="8">
    <source>
        <dbReference type="Google" id="ProtNLM"/>
    </source>
</evidence>
<feature type="transmembrane region" description="Helical" evidence="2">
    <location>
        <begin position="20"/>
        <end position="38"/>
    </location>
</feature>
<feature type="domain" description="Thioredoxin-like fold" evidence="4">
    <location>
        <begin position="79"/>
        <end position="174"/>
    </location>
</feature>
<dbReference type="SFLD" id="SFLDG01200">
    <property type="entry name" value="SUF1.1"/>
    <property type="match status" value="1"/>
</dbReference>
<dbReference type="InterPro" id="IPR036282">
    <property type="entry name" value="Glutathione-S-Trfase_C_sf"/>
</dbReference>
<dbReference type="EMBL" id="KQ965731">
    <property type="protein sequence ID" value="KXS22591.1"/>
    <property type="molecule type" value="Genomic_DNA"/>
</dbReference>
<dbReference type="InterPro" id="IPR033468">
    <property type="entry name" value="Metaxin_GST"/>
</dbReference>
<dbReference type="InterPro" id="IPR040079">
    <property type="entry name" value="Glutathione_S-Trfase"/>
</dbReference>
<dbReference type="OMA" id="WKENVVY"/>
<dbReference type="PANTHER" id="PTHR12289">
    <property type="entry name" value="METAXIN RELATED"/>
    <property type="match status" value="1"/>
</dbReference>
<keyword evidence="7" id="KW-1185">Reference proteome</keyword>
<gene>
    <name evidence="6" type="ORF">M427DRAFT_50883</name>
    <name evidence="5" type="ORF">M427DRAFT_56955</name>
</gene>
<dbReference type="InterPro" id="IPR026928">
    <property type="entry name" value="FAX/IsoI-like"/>
</dbReference>
<evidence type="ECO:0000259" key="4">
    <source>
        <dbReference type="Pfam" id="PF17172"/>
    </source>
</evidence>
<name>A0A139B0S1_GONPJ</name>
<dbReference type="GO" id="GO:0005737">
    <property type="term" value="C:cytoplasm"/>
    <property type="evidence" value="ECO:0007669"/>
    <property type="project" value="TreeGrafter"/>
</dbReference>
<keyword evidence="2" id="KW-0472">Membrane</keyword>
<dbReference type="Pfam" id="PF17172">
    <property type="entry name" value="GST_N_4"/>
    <property type="match status" value="1"/>
</dbReference>
<dbReference type="PANTHER" id="PTHR12289:SF41">
    <property type="entry name" value="FAILED AXON CONNECTIONS-RELATED"/>
    <property type="match status" value="1"/>
</dbReference>
<dbReference type="InterPro" id="IPR012336">
    <property type="entry name" value="Thioredoxin-like_fold"/>
</dbReference>
<dbReference type="SFLD" id="SFLDG01180">
    <property type="entry name" value="SUF1"/>
    <property type="match status" value="1"/>
</dbReference>